<evidence type="ECO:0000313" key="2">
    <source>
        <dbReference type="Proteomes" id="UP000887574"/>
    </source>
</evidence>
<protein>
    <submittedName>
        <fullName evidence="3">Uncharacterized protein</fullName>
    </submittedName>
</protein>
<dbReference type="WBParaSite" id="jg9820">
    <property type="protein sequence ID" value="jg9820"/>
    <property type="gene ID" value="jg9820"/>
</dbReference>
<organism evidence="2 3">
    <name type="scientific">Ditylenchus dipsaci</name>
    <dbReference type="NCBI Taxonomy" id="166011"/>
    <lineage>
        <taxon>Eukaryota</taxon>
        <taxon>Metazoa</taxon>
        <taxon>Ecdysozoa</taxon>
        <taxon>Nematoda</taxon>
        <taxon>Chromadorea</taxon>
        <taxon>Rhabditida</taxon>
        <taxon>Tylenchina</taxon>
        <taxon>Tylenchomorpha</taxon>
        <taxon>Sphaerularioidea</taxon>
        <taxon>Anguinidae</taxon>
        <taxon>Anguininae</taxon>
        <taxon>Ditylenchus</taxon>
    </lineage>
</organism>
<sequence>MIVSSARGPKAQQPKDFEERRVSSSHPWTASKQHGNRFDFLLEDGKATSKVACKEGQCRAILNKNHGAISRSVLLQSFKTMTLALYLFFFNYHVGLHEKVGPVSVQHIDDALLKFVIVTGQSMNLPSDASHIDFMECFRKLALMPMAPPMTPMIKIDAFSRLPPSLIQGMQQGMPGMQAMQQGMQDAGIVNGSIANATTSRCICNVFTASSDKCSFSAASFNDRFDDEFTNAATSDSIYLICSNGFKKKSVEKYFEI</sequence>
<keyword evidence="2" id="KW-1185">Reference proteome</keyword>
<evidence type="ECO:0000313" key="3">
    <source>
        <dbReference type="WBParaSite" id="jg9820"/>
    </source>
</evidence>
<reference evidence="3" key="1">
    <citation type="submission" date="2022-11" db="UniProtKB">
        <authorList>
            <consortium name="WormBaseParasite"/>
        </authorList>
    </citation>
    <scope>IDENTIFICATION</scope>
</reference>
<proteinExistence type="predicted"/>
<dbReference type="Proteomes" id="UP000887574">
    <property type="component" value="Unplaced"/>
</dbReference>
<accession>A0A915EVZ5</accession>
<feature type="region of interest" description="Disordered" evidence="1">
    <location>
        <begin position="1"/>
        <end position="30"/>
    </location>
</feature>
<name>A0A915EVZ5_9BILA</name>
<feature type="compositionally biased region" description="Basic and acidic residues" evidence="1">
    <location>
        <begin position="13"/>
        <end position="22"/>
    </location>
</feature>
<dbReference type="AlphaFoldDB" id="A0A915EVZ5"/>
<evidence type="ECO:0000256" key="1">
    <source>
        <dbReference type="SAM" id="MobiDB-lite"/>
    </source>
</evidence>